<dbReference type="Pfam" id="PF05157">
    <property type="entry name" value="MshEN"/>
    <property type="match status" value="1"/>
</dbReference>
<dbReference type="SMART" id="SM00382">
    <property type="entry name" value="AAA"/>
    <property type="match status" value="1"/>
</dbReference>
<name>A0A8A7KKC6_9FIRM</name>
<keyword evidence="4" id="KW-0067">ATP-binding</keyword>
<dbReference type="InterPro" id="IPR007831">
    <property type="entry name" value="T2SS_GspE_N"/>
</dbReference>
<keyword evidence="2" id="KW-0813">Transport</keyword>
<evidence type="ECO:0000256" key="4">
    <source>
        <dbReference type="ARBA" id="ARBA00022840"/>
    </source>
</evidence>
<reference evidence="10" key="1">
    <citation type="submission" date="2019-12" db="EMBL/GenBank/DDBJ databases">
        <authorList>
            <person name="zhang j."/>
            <person name="sun C.M."/>
        </authorList>
    </citation>
    <scope>NUCLEOTIDE SEQUENCE</scope>
    <source>
        <strain evidence="10">NS-1</strain>
    </source>
</reference>
<dbReference type="GO" id="GO:0016887">
    <property type="term" value="F:ATP hydrolysis activity"/>
    <property type="evidence" value="ECO:0007669"/>
    <property type="project" value="TreeGrafter"/>
</dbReference>
<keyword evidence="6" id="KW-1278">Translocase</keyword>
<evidence type="ECO:0000256" key="7">
    <source>
        <dbReference type="ARBA" id="ARBA00024382"/>
    </source>
</evidence>
<keyword evidence="11" id="KW-1185">Reference proteome</keyword>
<comment type="similarity">
    <text evidence="1">Belongs to the GSP E family.</text>
</comment>
<dbReference type="InterPro" id="IPR037257">
    <property type="entry name" value="T2SS_E_N_sf"/>
</dbReference>
<dbReference type="SUPFAM" id="SSF52540">
    <property type="entry name" value="P-loop containing nucleoside triphosphate hydrolases"/>
    <property type="match status" value="1"/>
</dbReference>
<dbReference type="InterPro" id="IPR001482">
    <property type="entry name" value="T2SS/T4SS_dom"/>
</dbReference>
<feature type="domain" description="Bacterial type II secretion system protein E" evidence="9">
    <location>
        <begin position="380"/>
        <end position="394"/>
    </location>
</feature>
<dbReference type="EC" id="7.4.2.8" evidence="7"/>
<dbReference type="FunFam" id="3.30.450.90:FF:000001">
    <property type="entry name" value="Type II secretion system ATPase GspE"/>
    <property type="match status" value="1"/>
</dbReference>
<dbReference type="GO" id="GO:0005886">
    <property type="term" value="C:plasma membrane"/>
    <property type="evidence" value="ECO:0007669"/>
    <property type="project" value="TreeGrafter"/>
</dbReference>
<dbReference type="GO" id="GO:0015627">
    <property type="term" value="C:type II protein secretion system complex"/>
    <property type="evidence" value="ECO:0007669"/>
    <property type="project" value="InterPro"/>
</dbReference>
<dbReference type="PANTHER" id="PTHR30258:SF1">
    <property type="entry name" value="PROTEIN TRANSPORT PROTEIN HOFB HOMOLOG"/>
    <property type="match status" value="1"/>
</dbReference>
<dbReference type="FunFam" id="3.30.300.160:FF:000002">
    <property type="entry name" value="Type II secretion system protein E"/>
    <property type="match status" value="1"/>
</dbReference>
<dbReference type="GO" id="GO:0005524">
    <property type="term" value="F:ATP binding"/>
    <property type="evidence" value="ECO:0007669"/>
    <property type="project" value="UniProtKB-KW"/>
</dbReference>
<protein>
    <recommendedName>
        <fullName evidence="7">protein-secreting ATPase</fullName>
        <ecNumber evidence="7">7.4.2.8</ecNumber>
    </recommendedName>
</protein>
<evidence type="ECO:0000256" key="3">
    <source>
        <dbReference type="ARBA" id="ARBA00022741"/>
    </source>
</evidence>
<evidence type="ECO:0000256" key="8">
    <source>
        <dbReference type="ARBA" id="ARBA00034006"/>
    </source>
</evidence>
<dbReference type="AlphaFoldDB" id="A0A8A7KKC6"/>
<dbReference type="EMBL" id="CP046640">
    <property type="protein sequence ID" value="QTL98554.1"/>
    <property type="molecule type" value="Genomic_DNA"/>
</dbReference>
<organism evidence="10 11">
    <name type="scientific">Iocasia fonsfrigidae</name>
    <dbReference type="NCBI Taxonomy" id="2682810"/>
    <lineage>
        <taxon>Bacteria</taxon>
        <taxon>Bacillati</taxon>
        <taxon>Bacillota</taxon>
        <taxon>Clostridia</taxon>
        <taxon>Halanaerobiales</taxon>
        <taxon>Halanaerobiaceae</taxon>
        <taxon>Iocasia</taxon>
    </lineage>
</organism>
<proteinExistence type="inferred from homology"/>
<evidence type="ECO:0000259" key="9">
    <source>
        <dbReference type="PROSITE" id="PS00662"/>
    </source>
</evidence>
<dbReference type="Gene3D" id="3.30.450.90">
    <property type="match status" value="1"/>
</dbReference>
<keyword evidence="5" id="KW-0653">Protein transport</keyword>
<keyword evidence="3" id="KW-0547">Nucleotide-binding</keyword>
<dbReference type="RefSeq" id="WP_230866972.1">
    <property type="nucleotide sequence ID" value="NZ_CP046640.1"/>
</dbReference>
<dbReference type="Pfam" id="PF00437">
    <property type="entry name" value="T2SSE"/>
    <property type="match status" value="1"/>
</dbReference>
<dbReference type="PROSITE" id="PS00662">
    <property type="entry name" value="T2SP_E"/>
    <property type="match status" value="1"/>
</dbReference>
<dbReference type="FunFam" id="3.40.50.300:FF:000398">
    <property type="entry name" value="Type IV pilus assembly ATPase PilB"/>
    <property type="match status" value="1"/>
</dbReference>
<evidence type="ECO:0000256" key="2">
    <source>
        <dbReference type="ARBA" id="ARBA00022448"/>
    </source>
</evidence>
<dbReference type="InterPro" id="IPR013369">
    <property type="entry name" value="T2SS_GspE"/>
</dbReference>
<dbReference type="CDD" id="cd01129">
    <property type="entry name" value="PulE-GspE-like"/>
    <property type="match status" value="1"/>
</dbReference>
<evidence type="ECO:0000256" key="1">
    <source>
        <dbReference type="ARBA" id="ARBA00006611"/>
    </source>
</evidence>
<dbReference type="InterPro" id="IPR003593">
    <property type="entry name" value="AAA+_ATPase"/>
</dbReference>
<accession>A0A8A7KKC6</accession>
<dbReference type="InterPro" id="IPR027417">
    <property type="entry name" value="P-loop_NTPase"/>
</dbReference>
<evidence type="ECO:0000313" key="10">
    <source>
        <dbReference type="EMBL" id="QTL98554.1"/>
    </source>
</evidence>
<dbReference type="Gene3D" id="3.40.50.300">
    <property type="entry name" value="P-loop containing nucleotide triphosphate hydrolases"/>
    <property type="match status" value="1"/>
</dbReference>
<comment type="catalytic activity">
    <reaction evidence="8">
        <text>ATP + H2O + cellular proteinSide 1 = ADP + phosphate + cellular proteinSide 2.</text>
        <dbReference type="EC" id="7.4.2.8"/>
    </reaction>
</comment>
<dbReference type="Gene3D" id="3.30.300.160">
    <property type="entry name" value="Type II secretion system, protein E, N-terminal domain"/>
    <property type="match status" value="1"/>
</dbReference>
<dbReference type="KEGG" id="ifn:GM661_11545"/>
<evidence type="ECO:0000256" key="5">
    <source>
        <dbReference type="ARBA" id="ARBA00022927"/>
    </source>
</evidence>
<gene>
    <name evidence="10" type="primary">gspE</name>
    <name evidence="10" type="ORF">GM661_11545</name>
</gene>
<dbReference type="NCBIfam" id="TIGR02533">
    <property type="entry name" value="type_II_gspE"/>
    <property type="match status" value="1"/>
</dbReference>
<dbReference type="SUPFAM" id="SSF160246">
    <property type="entry name" value="EspE N-terminal domain-like"/>
    <property type="match status" value="1"/>
</dbReference>
<evidence type="ECO:0000256" key="6">
    <source>
        <dbReference type="ARBA" id="ARBA00022967"/>
    </source>
</evidence>
<dbReference type="Proteomes" id="UP000665020">
    <property type="component" value="Chromosome"/>
</dbReference>
<evidence type="ECO:0000313" key="11">
    <source>
        <dbReference type="Proteomes" id="UP000665020"/>
    </source>
</evidence>
<sequence length="558" mass="62806">MKNKGRLKLGELLVNFNFVTEKQLQEAMKVQQETGKRLGQILIDLNYLKEKDLIQVLEFQLGIPHVDLSNYIINPRLADYIPENIARRHNVIPLEVRKNKLRVAMSDPTDLVAIDDLELTSGMRVESCIAAAKLIKKAINTIYSMDKGDTAEIFDSLDSYQDKQEPELDQLKEMVEDAPIVKLSNLIITQALQMRASDIHIEPQEQEVRVRYRIDGVLREEMTPPKYTQAALISRFKIIADLDITRRRIPQDGRITMNVKGVKLDMRVSTLPTVFGEKLVIRLLNKDDSLLDINKLGFSDDNYSCFKALIEQPHGILLVTGPTGSGKSTTLFAALNYLNSVTKNIVTVEDPVEYQIKGINQIQADPRTGLTFASTLRSILRQDPDIIMIGEIRDKETAQIAVRAALTGHLVLSTLHTNDAVSSITRLIDMGIPPYLVSSTLIGVVAQRLLRRLCSSCKEKKFLLEEEKEILGIEELDAAVYQARHCDKCSSTGYRGRLAVHEVLVVDDKLKKMLSRGIMEDELKKYAVSCDMTTLHQDGVAKVKQGLTSIDELMRVII</sequence>
<dbReference type="GO" id="GO:0015628">
    <property type="term" value="P:protein secretion by the type II secretion system"/>
    <property type="evidence" value="ECO:0007669"/>
    <property type="project" value="InterPro"/>
</dbReference>
<dbReference type="GO" id="GO:0008564">
    <property type="term" value="F:protein-exporting ATPase activity"/>
    <property type="evidence" value="ECO:0007669"/>
    <property type="project" value="UniProtKB-EC"/>
</dbReference>
<dbReference type="PANTHER" id="PTHR30258">
    <property type="entry name" value="TYPE II SECRETION SYSTEM PROTEIN GSPE-RELATED"/>
    <property type="match status" value="1"/>
</dbReference>